<feature type="binding site" evidence="11">
    <location>
        <begin position="419"/>
        <end position="420"/>
    </location>
    <ligand>
        <name>substrate</name>
    </ligand>
</feature>
<accession>A0ABX8B5J2</accession>
<comment type="subunit">
    <text evidence="11">Protochlorophyllide reductase is composed of three subunits; BchL, BchN and BchB. Forms a heterotetramer of two BchB and two BchN subunits.</text>
</comment>
<reference evidence="15 16" key="1">
    <citation type="submission" date="2021-03" db="EMBL/GenBank/DDBJ databases">
        <title>Genomic and phenotypic characterization of Chloracidobacterium isolates provides evidence for multiple species.</title>
        <authorList>
            <person name="Saini M.K."/>
            <person name="Costas A.M.G."/>
            <person name="Tank M."/>
            <person name="Bryant D.A."/>
        </authorList>
    </citation>
    <scope>NUCLEOTIDE SEQUENCE [LARGE SCALE GENOMIC DNA]</scope>
    <source>
        <strain evidence="15 16">N</strain>
    </source>
</reference>
<feature type="binding site" evidence="11">
    <location>
        <position position="36"/>
    </location>
    <ligand>
        <name>[4Fe-4S] cluster</name>
        <dbReference type="ChEBI" id="CHEBI:49883"/>
        <note>ligand shared with heterodimeric partner</note>
    </ligand>
</feature>
<dbReference type="Gene3D" id="1.20.89.20">
    <property type="match status" value="1"/>
</dbReference>
<keyword evidence="2 11" id="KW-0602">Photosynthesis</keyword>
<evidence type="ECO:0000259" key="14">
    <source>
        <dbReference type="Pfam" id="PF08369"/>
    </source>
</evidence>
<keyword evidence="6 11" id="KW-0560">Oxidoreductase</keyword>
<keyword evidence="4 11" id="KW-0547">Nucleotide-binding</keyword>
<protein>
    <recommendedName>
        <fullName evidence="11">Light-independent protochlorophyllide reductase subunit B</fullName>
        <shortName evidence="11">DPOR subunit B</shortName>
        <shortName evidence="11">LI-POR subunit B</shortName>
        <ecNumber evidence="11">1.3.7.7</ecNumber>
    </recommendedName>
</protein>
<evidence type="ECO:0000256" key="10">
    <source>
        <dbReference type="ARBA" id="ARBA00023181"/>
    </source>
</evidence>
<evidence type="ECO:0000256" key="4">
    <source>
        <dbReference type="ARBA" id="ARBA00022741"/>
    </source>
</evidence>
<comment type="pathway">
    <text evidence="11">Porphyrin-containing compound metabolism; bacteriochlorophyll biosynthesis (light-independent).</text>
</comment>
<evidence type="ECO:0000256" key="12">
    <source>
        <dbReference type="SAM" id="MobiDB-lite"/>
    </source>
</evidence>
<dbReference type="Pfam" id="PF08369">
    <property type="entry name" value="PCP_red"/>
    <property type="match status" value="1"/>
</dbReference>
<dbReference type="PIRSF" id="PIRSF000163">
    <property type="entry name" value="PCP_ChlB"/>
    <property type="match status" value="1"/>
</dbReference>
<comment type="function">
    <text evidence="11">Component of the dark-operative protochlorophyllide reductase (DPOR) that uses Mg-ATP and reduced ferredoxin to reduce ring D of protochlorophyllide (Pchlide) to form chlorophyllide a (Chlide). This reaction is light-independent. The NB-protein (BchN-BchB) is the catalytic component of the complex.</text>
</comment>
<dbReference type="InterPro" id="IPR016209">
    <property type="entry name" value="Protochlorophyllide_Rdtase"/>
</dbReference>
<keyword evidence="10 11" id="KW-0077">Bacteriochlorophyll biosynthesis</keyword>
<dbReference type="InterPro" id="IPR050152">
    <property type="entry name" value="ChlB/BchB/BchZ"/>
</dbReference>
<dbReference type="EMBL" id="CP072642">
    <property type="protein sequence ID" value="QUV94806.1"/>
    <property type="molecule type" value="Genomic_DNA"/>
</dbReference>
<dbReference type="Gene3D" id="3.40.50.1980">
    <property type="entry name" value="Nitrogenase molybdenum iron protein domain"/>
    <property type="match status" value="3"/>
</dbReference>
<name>A0ABX8B5J2_9BACT</name>
<keyword evidence="3 11" id="KW-0479">Metal-binding</keyword>
<comment type="similarity">
    <text evidence="11">Belongs to the ChlB/BchB/BchZ family.</text>
</comment>
<dbReference type="InterPro" id="IPR005969">
    <property type="entry name" value="Protochl_reductB"/>
</dbReference>
<evidence type="ECO:0000313" key="16">
    <source>
        <dbReference type="Proteomes" id="UP000677668"/>
    </source>
</evidence>
<dbReference type="EC" id="1.3.7.7" evidence="11"/>
<evidence type="ECO:0000256" key="5">
    <source>
        <dbReference type="ARBA" id="ARBA00022840"/>
    </source>
</evidence>
<keyword evidence="1 11" id="KW-0004">4Fe-4S</keyword>
<dbReference type="HAMAP" id="MF_00353">
    <property type="entry name" value="ChlB_BchB"/>
    <property type="match status" value="1"/>
</dbReference>
<evidence type="ECO:0000256" key="2">
    <source>
        <dbReference type="ARBA" id="ARBA00022531"/>
    </source>
</evidence>
<keyword evidence="7 11" id="KW-0408">Iron</keyword>
<comment type="cofactor">
    <cofactor evidence="11">
        <name>[4Fe-4S] cluster</name>
        <dbReference type="ChEBI" id="CHEBI:49883"/>
    </cofactor>
    <text evidence="11">Binds 1 [4Fe-4S] cluster per heterodimer. The cluster is bound at the heterodimer interface by residues from both subunits.</text>
</comment>
<keyword evidence="8 11" id="KW-0411">Iron-sulfur</keyword>
<dbReference type="SUPFAM" id="SSF53807">
    <property type="entry name" value="Helical backbone' metal receptor"/>
    <property type="match status" value="1"/>
</dbReference>
<evidence type="ECO:0000256" key="3">
    <source>
        <dbReference type="ARBA" id="ARBA00022723"/>
    </source>
</evidence>
<dbReference type="InterPro" id="IPR013580">
    <property type="entry name" value="LI-POR_suB-like_C"/>
</dbReference>
<evidence type="ECO:0000256" key="8">
    <source>
        <dbReference type="ARBA" id="ARBA00023014"/>
    </source>
</evidence>
<dbReference type="PANTHER" id="PTHR33712">
    <property type="entry name" value="LIGHT-INDEPENDENT PROTOCHLOROPHYLLIDE REDUCTASE SUBUNIT B"/>
    <property type="match status" value="1"/>
</dbReference>
<feature type="domain" description="Light-independent protochlorophyllide reductase subunit B-like C-terminal" evidence="14">
    <location>
        <begin position="510"/>
        <end position="552"/>
    </location>
</feature>
<dbReference type="Gene3D" id="1.10.8.550">
    <property type="entry name" value="Proto-chlorophyllide reductase 57 kD subunit B"/>
    <property type="match status" value="1"/>
</dbReference>
<dbReference type="PANTHER" id="PTHR33712:SF7">
    <property type="entry name" value="LIGHT-INDEPENDENT PROTOCHLOROPHYLLIDE REDUCTASE SUBUNIT B"/>
    <property type="match status" value="1"/>
</dbReference>
<dbReference type="InterPro" id="IPR042298">
    <property type="entry name" value="P-CP_red_C"/>
</dbReference>
<feature type="region of interest" description="Disordered" evidence="12">
    <location>
        <begin position="446"/>
        <end position="474"/>
    </location>
</feature>
<dbReference type="InterPro" id="IPR000510">
    <property type="entry name" value="Nase/OxRdtase_comp1"/>
</dbReference>
<evidence type="ECO:0000256" key="9">
    <source>
        <dbReference type="ARBA" id="ARBA00023171"/>
    </source>
</evidence>
<comment type="catalytic activity">
    <reaction evidence="11">
        <text>chlorophyllide a + oxidized 2[4Fe-4S]-[ferredoxin] + 2 ADP + 2 phosphate = protochlorophyllide a + reduced 2[4Fe-4S]-[ferredoxin] + 2 ATP + 2 H2O</text>
        <dbReference type="Rhea" id="RHEA:28202"/>
        <dbReference type="Rhea" id="RHEA-COMP:10002"/>
        <dbReference type="Rhea" id="RHEA-COMP:10004"/>
        <dbReference type="ChEBI" id="CHEBI:15377"/>
        <dbReference type="ChEBI" id="CHEBI:30616"/>
        <dbReference type="ChEBI" id="CHEBI:33722"/>
        <dbReference type="ChEBI" id="CHEBI:33723"/>
        <dbReference type="ChEBI" id="CHEBI:43474"/>
        <dbReference type="ChEBI" id="CHEBI:83348"/>
        <dbReference type="ChEBI" id="CHEBI:83350"/>
        <dbReference type="ChEBI" id="CHEBI:456216"/>
        <dbReference type="EC" id="1.3.7.7"/>
    </reaction>
</comment>
<keyword evidence="9 11" id="KW-0149">Chlorophyll biosynthesis</keyword>
<feature type="compositionally biased region" description="Basic and acidic residues" evidence="12">
    <location>
        <begin position="456"/>
        <end position="469"/>
    </location>
</feature>
<keyword evidence="16" id="KW-1185">Reference proteome</keyword>
<evidence type="ECO:0000259" key="13">
    <source>
        <dbReference type="Pfam" id="PF00148"/>
    </source>
</evidence>
<dbReference type="Proteomes" id="UP000677668">
    <property type="component" value="Chromosome 1"/>
</dbReference>
<evidence type="ECO:0000256" key="1">
    <source>
        <dbReference type="ARBA" id="ARBA00022485"/>
    </source>
</evidence>
<feature type="active site" description="Proton donor" evidence="11">
    <location>
        <position position="284"/>
    </location>
</feature>
<sequence>MRLHYWTYEGPAHVGACRVGTSIPGVHTVLHAPGGDSYTSVLFTMIDRQCGFPSVTNVSYGRKEVSTTGVDRMMTVVEQVERTHKPRVIQVIPTCTSNLLREDVGGALNRLQTTCDAKLLFLQLNAFCEKEDQGADMTFAGLVEHLATGTGERTPEPTANILGLTSLGFRHRDDLREITQLLNQCGVRVNAALPFGGTAADFQRLGQAWFNVVPYAEIGLRAAKVLENRFGQPYLVHAPIGIQATQEFIELVQARVGELGGRPARFHPRPETMSRVPWYSRSADSHYLTPKRSFVFGVASHALAVARMMEEEIGMRPLAVGTFSYEHAPAFLDECTRRGWAGFYSDDFKEVERRIADAMPDIVLGTQMERHSARRHELPATVISCPAHVTDFPARYSPFAGWEGANVIFDAVTHTLTLGLESHLIDMFRELPGIEHDSVLGAVRLPDLPPSPSPMSRDEGIPAEPRTEQRGATSAMASTPAAVSTPAAAAVVTPPATEAPGGEWSGEPRWTDEALAELKKIPFFVRKKAMHNTEKYAREHGLREILPQTIHATRDELSRK</sequence>
<feature type="domain" description="Nitrogenase/oxidoreductase component 1" evidence="13">
    <location>
        <begin position="12"/>
        <end position="416"/>
    </location>
</feature>
<keyword evidence="5 11" id="KW-0067">ATP-binding</keyword>
<dbReference type="GO" id="GO:0016491">
    <property type="term" value="F:oxidoreductase activity"/>
    <property type="evidence" value="ECO:0007669"/>
    <property type="project" value="UniProtKB-KW"/>
</dbReference>
<dbReference type="NCBIfam" id="TIGR01278">
    <property type="entry name" value="DPOR_BchB"/>
    <property type="match status" value="1"/>
</dbReference>
<dbReference type="RefSeq" id="WP_211423073.1">
    <property type="nucleotide sequence ID" value="NZ_CP072642.1"/>
</dbReference>
<gene>
    <name evidence="11 15" type="primary">bchB</name>
    <name evidence="15" type="ORF">J8C05_05045</name>
</gene>
<evidence type="ECO:0000313" key="15">
    <source>
        <dbReference type="EMBL" id="QUV94806.1"/>
    </source>
</evidence>
<organism evidence="15 16">
    <name type="scientific">Chloracidobacterium sp. N</name>
    <dbReference type="NCBI Taxonomy" id="2821540"/>
    <lineage>
        <taxon>Bacteria</taxon>
        <taxon>Pseudomonadati</taxon>
        <taxon>Acidobacteriota</taxon>
        <taxon>Terriglobia</taxon>
        <taxon>Terriglobales</taxon>
        <taxon>Acidobacteriaceae</taxon>
        <taxon>Chloracidobacterium</taxon>
        <taxon>Chloracidobacterium aggregatum</taxon>
    </lineage>
</organism>
<evidence type="ECO:0000256" key="6">
    <source>
        <dbReference type="ARBA" id="ARBA00023002"/>
    </source>
</evidence>
<proteinExistence type="inferred from homology"/>
<dbReference type="Pfam" id="PF00148">
    <property type="entry name" value="Oxidored_nitro"/>
    <property type="match status" value="1"/>
</dbReference>
<evidence type="ECO:0000256" key="11">
    <source>
        <dbReference type="HAMAP-Rule" id="MF_00353"/>
    </source>
</evidence>
<evidence type="ECO:0000256" key="7">
    <source>
        <dbReference type="ARBA" id="ARBA00023004"/>
    </source>
</evidence>